<dbReference type="PANTHER" id="PTHR43884">
    <property type="entry name" value="ACYL-COA DEHYDROGENASE"/>
    <property type="match status" value="1"/>
</dbReference>
<dbReference type="Proteomes" id="UP000053681">
    <property type="component" value="Unassembled WGS sequence"/>
</dbReference>
<evidence type="ECO:0000313" key="7">
    <source>
        <dbReference type="EMBL" id="KSU86851.1"/>
    </source>
</evidence>
<sequence length="346" mass="39769">MNLEYDPLEIQFQETIKNTLSQSDEGSVWDSLLAIGALGYTVPVELGGYDLGETTNLLVCSELGRIGIVSPYIETITISDICQLDSINDRETLSSIVEGNHSYSLLYSRDLLKAEVLNNKLLISGELTSSLNIKELDFIYLLLSWENNSYVISIKKEQMLQKITPVDDKNTDNIYKINFLNFEINNYYEISKSEVDSIYKKLLMRQAAYLQGLTEGVLNETVEYTKIRRQFNSKLIDFQSIQFTLAEIFAELEAVKMKLNYTTWKLENNALSVIDSLETLALISEKALYASRKCIHYHGAYGMTKQAKISKYYTLVINEVNRYAKYKDLWKEISNLKKEQQISYQI</sequence>
<name>A0A0V8JIJ1_9BACI</name>
<accession>A0A0V8JIJ1</accession>
<keyword evidence="3" id="KW-0285">Flavoprotein</keyword>
<comment type="similarity">
    <text evidence="2">Belongs to the acyl-CoA dehydrogenase family.</text>
</comment>
<dbReference type="RefSeq" id="WP_062687161.1">
    <property type="nucleotide sequence ID" value="NZ_KQ758678.1"/>
</dbReference>
<dbReference type="InterPro" id="IPR036250">
    <property type="entry name" value="AcylCo_DH-like_C"/>
</dbReference>
<keyword evidence="8" id="KW-1185">Reference proteome</keyword>
<evidence type="ECO:0000313" key="8">
    <source>
        <dbReference type="Proteomes" id="UP000053681"/>
    </source>
</evidence>
<evidence type="ECO:0000259" key="6">
    <source>
        <dbReference type="Pfam" id="PF00441"/>
    </source>
</evidence>
<dbReference type="InterPro" id="IPR009075">
    <property type="entry name" value="AcylCo_DH/oxidase_C"/>
</dbReference>
<evidence type="ECO:0000256" key="3">
    <source>
        <dbReference type="ARBA" id="ARBA00022630"/>
    </source>
</evidence>
<dbReference type="InterPro" id="IPR009100">
    <property type="entry name" value="AcylCoA_DH/oxidase_NM_dom_sf"/>
</dbReference>
<dbReference type="AlphaFoldDB" id="A0A0V8JIJ1"/>
<dbReference type="GO" id="GO:0003995">
    <property type="term" value="F:acyl-CoA dehydrogenase activity"/>
    <property type="evidence" value="ECO:0007669"/>
    <property type="project" value="TreeGrafter"/>
</dbReference>
<evidence type="ECO:0000256" key="5">
    <source>
        <dbReference type="ARBA" id="ARBA00023002"/>
    </source>
</evidence>
<proteinExistence type="inferred from homology"/>
<dbReference type="Gene3D" id="1.20.140.10">
    <property type="entry name" value="Butyryl-CoA Dehydrogenase, subunit A, domain 3"/>
    <property type="match status" value="1"/>
</dbReference>
<protein>
    <recommendedName>
        <fullName evidence="6">Acyl-CoA dehydrogenase/oxidase C-terminal domain-containing protein</fullName>
    </recommendedName>
</protein>
<comment type="caution">
    <text evidence="7">The sequence shown here is derived from an EMBL/GenBank/DDBJ whole genome shotgun (WGS) entry which is preliminary data.</text>
</comment>
<dbReference type="Gene3D" id="1.10.540.10">
    <property type="entry name" value="Acyl-CoA dehydrogenase/oxidase, N-terminal domain"/>
    <property type="match status" value="1"/>
</dbReference>
<gene>
    <name evidence="7" type="ORF">AS180_16340</name>
</gene>
<keyword evidence="4" id="KW-0274">FAD</keyword>
<dbReference type="InterPro" id="IPR037069">
    <property type="entry name" value="AcylCoA_DH/ox_N_sf"/>
</dbReference>
<dbReference type="SUPFAM" id="SSF56645">
    <property type="entry name" value="Acyl-CoA dehydrogenase NM domain-like"/>
    <property type="match status" value="1"/>
</dbReference>
<dbReference type="PANTHER" id="PTHR43884:SF20">
    <property type="entry name" value="ACYL-COA DEHYDROGENASE FADE28"/>
    <property type="match status" value="1"/>
</dbReference>
<dbReference type="SUPFAM" id="SSF47203">
    <property type="entry name" value="Acyl-CoA dehydrogenase C-terminal domain-like"/>
    <property type="match status" value="1"/>
</dbReference>
<dbReference type="EMBL" id="LNQP01000063">
    <property type="protein sequence ID" value="KSU86851.1"/>
    <property type="molecule type" value="Genomic_DNA"/>
</dbReference>
<dbReference type="Pfam" id="PF00441">
    <property type="entry name" value="Acyl-CoA_dh_1"/>
    <property type="match status" value="1"/>
</dbReference>
<keyword evidence="5" id="KW-0560">Oxidoreductase</keyword>
<evidence type="ECO:0000256" key="1">
    <source>
        <dbReference type="ARBA" id="ARBA00001974"/>
    </source>
</evidence>
<evidence type="ECO:0000256" key="4">
    <source>
        <dbReference type="ARBA" id="ARBA00022827"/>
    </source>
</evidence>
<comment type="cofactor">
    <cofactor evidence="1">
        <name>FAD</name>
        <dbReference type="ChEBI" id="CHEBI:57692"/>
    </cofactor>
</comment>
<feature type="domain" description="Acyl-CoA dehydrogenase/oxidase C-terminal" evidence="6">
    <location>
        <begin position="207"/>
        <end position="313"/>
    </location>
</feature>
<evidence type="ECO:0000256" key="2">
    <source>
        <dbReference type="ARBA" id="ARBA00009347"/>
    </source>
</evidence>
<organism evidence="7 8">
    <name type="scientific">Priestia veravalensis</name>
    <dbReference type="NCBI Taxonomy" id="1414648"/>
    <lineage>
        <taxon>Bacteria</taxon>
        <taxon>Bacillati</taxon>
        <taxon>Bacillota</taxon>
        <taxon>Bacilli</taxon>
        <taxon>Bacillales</taxon>
        <taxon>Bacillaceae</taxon>
        <taxon>Priestia</taxon>
    </lineage>
</organism>
<reference evidence="7 8" key="1">
    <citation type="submission" date="2015-11" db="EMBL/GenBank/DDBJ databases">
        <title>Bacillus caseinolyticus sp nov.</title>
        <authorList>
            <person name="Dastager S.G."/>
            <person name="Mawlankar R."/>
        </authorList>
    </citation>
    <scope>NUCLEOTIDE SEQUENCE [LARGE SCALE GENOMIC DNA]</scope>
    <source>
        <strain evidence="7 8">SGD-V-76</strain>
    </source>
</reference>
<dbReference type="GO" id="GO:0050660">
    <property type="term" value="F:flavin adenine dinucleotide binding"/>
    <property type="evidence" value="ECO:0007669"/>
    <property type="project" value="InterPro"/>
</dbReference>